<sequence>MQSFKSKRRLEERRKSIQVFLYDLGLWSVLKVATGPPGIRNIRPSAGRTFAHGVDARLGTLAQELGHLPNMERPSECWTFAQVGRPPMKWMLAQVLDDRPMWNARQYEASAQCGTSARVLDVRPSRTSAHEVDARLSAGRPPKK</sequence>
<organism evidence="2 3">
    <name type="scientific">Phaseolus angularis</name>
    <name type="common">Azuki bean</name>
    <name type="synonym">Vigna angularis</name>
    <dbReference type="NCBI Taxonomy" id="3914"/>
    <lineage>
        <taxon>Eukaryota</taxon>
        <taxon>Viridiplantae</taxon>
        <taxon>Streptophyta</taxon>
        <taxon>Embryophyta</taxon>
        <taxon>Tracheophyta</taxon>
        <taxon>Spermatophyta</taxon>
        <taxon>Magnoliopsida</taxon>
        <taxon>eudicotyledons</taxon>
        <taxon>Gunneridae</taxon>
        <taxon>Pentapetalae</taxon>
        <taxon>rosids</taxon>
        <taxon>fabids</taxon>
        <taxon>Fabales</taxon>
        <taxon>Fabaceae</taxon>
        <taxon>Papilionoideae</taxon>
        <taxon>50 kb inversion clade</taxon>
        <taxon>NPAAA clade</taxon>
        <taxon>indigoferoid/millettioid clade</taxon>
        <taxon>Phaseoleae</taxon>
        <taxon>Vigna</taxon>
    </lineage>
</organism>
<reference evidence="3" key="1">
    <citation type="journal article" date="2015" name="Proc. Natl. Acad. Sci. U.S.A.">
        <title>Genome sequencing of adzuki bean (Vigna angularis) provides insight into high starch and low fat accumulation and domestication.</title>
        <authorList>
            <person name="Yang K."/>
            <person name="Tian Z."/>
            <person name="Chen C."/>
            <person name="Luo L."/>
            <person name="Zhao B."/>
            <person name="Wang Z."/>
            <person name="Yu L."/>
            <person name="Li Y."/>
            <person name="Sun Y."/>
            <person name="Li W."/>
            <person name="Chen Y."/>
            <person name="Li Y."/>
            <person name="Zhang Y."/>
            <person name="Ai D."/>
            <person name="Zhao J."/>
            <person name="Shang C."/>
            <person name="Ma Y."/>
            <person name="Wu B."/>
            <person name="Wang M."/>
            <person name="Gao L."/>
            <person name="Sun D."/>
            <person name="Zhang P."/>
            <person name="Guo F."/>
            <person name="Wang W."/>
            <person name="Li Y."/>
            <person name="Wang J."/>
            <person name="Varshney R.K."/>
            <person name="Wang J."/>
            <person name="Ling H.Q."/>
            <person name="Wan P."/>
        </authorList>
    </citation>
    <scope>NUCLEOTIDE SEQUENCE</scope>
    <source>
        <strain evidence="3">cv. Jingnong 6</strain>
    </source>
</reference>
<accession>A0A0L9U3Y4</accession>
<proteinExistence type="predicted"/>
<feature type="compositionally biased region" description="Basic and acidic residues" evidence="1">
    <location>
        <begin position="124"/>
        <end position="134"/>
    </location>
</feature>
<dbReference type="Gramene" id="KOM37119">
    <property type="protein sequence ID" value="KOM37119"/>
    <property type="gene ID" value="LR48_Vigan03g050000"/>
</dbReference>
<dbReference type="Proteomes" id="UP000053144">
    <property type="component" value="Chromosome 3"/>
</dbReference>
<evidence type="ECO:0000256" key="1">
    <source>
        <dbReference type="SAM" id="MobiDB-lite"/>
    </source>
</evidence>
<evidence type="ECO:0000313" key="2">
    <source>
        <dbReference type="EMBL" id="KOM37119.1"/>
    </source>
</evidence>
<dbReference type="EMBL" id="CM003373">
    <property type="protein sequence ID" value="KOM37119.1"/>
    <property type="molecule type" value="Genomic_DNA"/>
</dbReference>
<dbReference type="AlphaFoldDB" id="A0A0L9U3Y4"/>
<protein>
    <submittedName>
        <fullName evidence="2">Uncharacterized protein</fullName>
    </submittedName>
</protein>
<gene>
    <name evidence="2" type="ORF">LR48_Vigan03g050000</name>
</gene>
<feature type="region of interest" description="Disordered" evidence="1">
    <location>
        <begin position="124"/>
        <end position="144"/>
    </location>
</feature>
<evidence type="ECO:0000313" key="3">
    <source>
        <dbReference type="Proteomes" id="UP000053144"/>
    </source>
</evidence>
<name>A0A0L9U3Y4_PHAAN</name>